<dbReference type="GO" id="GO:0016757">
    <property type="term" value="F:glycosyltransferase activity"/>
    <property type="evidence" value="ECO:0007669"/>
    <property type="project" value="InterPro"/>
</dbReference>
<dbReference type="Pfam" id="PF00534">
    <property type="entry name" value="Glycos_transf_1"/>
    <property type="match status" value="1"/>
</dbReference>
<dbReference type="PANTHER" id="PTHR46401:SF2">
    <property type="entry name" value="GLYCOSYLTRANSFERASE WBBK-RELATED"/>
    <property type="match status" value="1"/>
</dbReference>
<dbReference type="EMBL" id="JABZEC010000002">
    <property type="protein sequence ID" value="NVY96196.1"/>
    <property type="molecule type" value="Genomic_DNA"/>
</dbReference>
<dbReference type="AlphaFoldDB" id="A0A850R9Y6"/>
<evidence type="ECO:0000313" key="4">
    <source>
        <dbReference type="Proteomes" id="UP000563523"/>
    </source>
</evidence>
<evidence type="ECO:0000256" key="1">
    <source>
        <dbReference type="ARBA" id="ARBA00022679"/>
    </source>
</evidence>
<dbReference type="RefSeq" id="WP_176942352.1">
    <property type="nucleotide sequence ID" value="NZ_JABZEC010000002.1"/>
</dbReference>
<keyword evidence="4" id="KW-1185">Reference proteome</keyword>
<organism evidence="3 4">
    <name type="scientific">Bombilactobacillus apium</name>
    <dbReference type="NCBI Taxonomy" id="2675299"/>
    <lineage>
        <taxon>Bacteria</taxon>
        <taxon>Bacillati</taxon>
        <taxon>Bacillota</taxon>
        <taxon>Bacilli</taxon>
        <taxon>Lactobacillales</taxon>
        <taxon>Lactobacillaceae</taxon>
        <taxon>Bombilactobacillus</taxon>
    </lineage>
</organism>
<reference evidence="3 4" key="1">
    <citation type="submission" date="2020-06" db="EMBL/GenBank/DDBJ databases">
        <authorList>
            <person name="Kang J."/>
        </authorList>
    </citation>
    <scope>NUCLEOTIDE SEQUENCE [LARGE SCALE GENOMIC DNA]</scope>
    <source>
        <strain evidence="3 4">DCY120</strain>
    </source>
</reference>
<feature type="domain" description="Glycosyl transferase family 1" evidence="2">
    <location>
        <begin position="175"/>
        <end position="329"/>
    </location>
</feature>
<dbReference type="CDD" id="cd03801">
    <property type="entry name" value="GT4_PimA-like"/>
    <property type="match status" value="1"/>
</dbReference>
<evidence type="ECO:0000259" key="2">
    <source>
        <dbReference type="Pfam" id="PF00534"/>
    </source>
</evidence>
<proteinExistence type="predicted"/>
<dbReference type="Proteomes" id="UP000563523">
    <property type="component" value="Unassembled WGS sequence"/>
</dbReference>
<comment type="caution">
    <text evidence="3">The sequence shown here is derived from an EMBL/GenBank/DDBJ whole genome shotgun (WGS) entry which is preliminary data.</text>
</comment>
<sequence>MSEKKKITFIAQFPPPIHGLSKAVTILYNSPQLQCFALRAINTTNNQKILRSFLRVLRSKDDLYYLSLSQSALGNLRDLIFMLLIHFKRKPLLLHLHGGRFGKLVTQEMGGIQRRLNVWLISQAQGAIVLSPSLQKNFQGLLPASRIFEVPNCVDQQLVPDQKTLQEKIAAYGQKKIKQVLYLSNFNPEKGYLKVLELARLEKEAPVKHHLHFNFAGTFFSKKEQRKFFDYLHKYQLQDYVSYHGVVTGQAKKDLLLQADFFILLTKYPKEGQPISLLEAMANACYVITTNHAGIPDLISETGKNGLVVDKNQIDPEFIFNKLGLLVKNAPEWRQVVLNNRRIAAANYTESQYLERMKACFLQSLNSEK</sequence>
<gene>
    <name evidence="3" type="ORF">HU830_03265</name>
</gene>
<evidence type="ECO:0000313" key="3">
    <source>
        <dbReference type="EMBL" id="NVY96196.1"/>
    </source>
</evidence>
<accession>A0A850R9Y6</accession>
<dbReference type="PANTHER" id="PTHR46401">
    <property type="entry name" value="GLYCOSYLTRANSFERASE WBBK-RELATED"/>
    <property type="match status" value="1"/>
</dbReference>
<name>A0A850R9Y6_9LACO</name>
<dbReference type="Gene3D" id="3.40.50.2000">
    <property type="entry name" value="Glycogen Phosphorylase B"/>
    <property type="match status" value="2"/>
</dbReference>
<keyword evidence="1 3" id="KW-0808">Transferase</keyword>
<dbReference type="InterPro" id="IPR001296">
    <property type="entry name" value="Glyco_trans_1"/>
</dbReference>
<dbReference type="SUPFAM" id="SSF53756">
    <property type="entry name" value="UDP-Glycosyltransferase/glycogen phosphorylase"/>
    <property type="match status" value="1"/>
</dbReference>
<protein>
    <submittedName>
        <fullName evidence="3">Glycosyltransferase family 4 protein</fullName>
    </submittedName>
</protein>